<dbReference type="RefSeq" id="WP_106538880.1">
    <property type="nucleotide sequence ID" value="NZ_PYGE01000016.1"/>
</dbReference>
<gene>
    <name evidence="10" type="ORF">CLV30_11642</name>
</gene>
<dbReference type="InterPro" id="IPR035906">
    <property type="entry name" value="MetI-like_sf"/>
</dbReference>
<comment type="subcellular location">
    <subcellularLocation>
        <location evidence="1 7">Cell membrane</location>
        <topology evidence="1 7">Multi-pass membrane protein</topology>
    </subcellularLocation>
</comment>
<feature type="transmembrane region" description="Helical" evidence="7">
    <location>
        <begin position="172"/>
        <end position="200"/>
    </location>
</feature>
<reference evidence="10 11" key="1">
    <citation type="submission" date="2018-03" db="EMBL/GenBank/DDBJ databases">
        <title>Genomic Encyclopedia of Archaeal and Bacterial Type Strains, Phase II (KMG-II): from individual species to whole genera.</title>
        <authorList>
            <person name="Goeker M."/>
        </authorList>
    </citation>
    <scope>NUCLEOTIDE SEQUENCE [LARGE SCALE GENOMIC DNA]</scope>
    <source>
        <strain evidence="10 11">DSM 45211</strain>
    </source>
</reference>
<dbReference type="PANTHER" id="PTHR30193">
    <property type="entry name" value="ABC TRANSPORTER PERMEASE PROTEIN"/>
    <property type="match status" value="1"/>
</dbReference>
<evidence type="ECO:0000256" key="4">
    <source>
        <dbReference type="ARBA" id="ARBA00022692"/>
    </source>
</evidence>
<feature type="transmembrane region" description="Helical" evidence="7">
    <location>
        <begin position="221"/>
        <end position="243"/>
    </location>
</feature>
<dbReference type="Proteomes" id="UP000243528">
    <property type="component" value="Unassembled WGS sequence"/>
</dbReference>
<evidence type="ECO:0000256" key="5">
    <source>
        <dbReference type="ARBA" id="ARBA00022989"/>
    </source>
</evidence>
<evidence type="ECO:0000256" key="2">
    <source>
        <dbReference type="ARBA" id="ARBA00022448"/>
    </source>
</evidence>
<proteinExistence type="inferred from homology"/>
<dbReference type="GO" id="GO:0005886">
    <property type="term" value="C:plasma membrane"/>
    <property type="evidence" value="ECO:0007669"/>
    <property type="project" value="UniProtKB-SubCell"/>
</dbReference>
<feature type="transmembrane region" description="Helical" evidence="7">
    <location>
        <begin position="92"/>
        <end position="112"/>
    </location>
</feature>
<dbReference type="Gene3D" id="1.10.3720.10">
    <property type="entry name" value="MetI-like"/>
    <property type="match status" value="1"/>
</dbReference>
<name>A0A2P8DT41_9ACTN</name>
<evidence type="ECO:0000256" key="7">
    <source>
        <dbReference type="RuleBase" id="RU363032"/>
    </source>
</evidence>
<comment type="similarity">
    <text evidence="7">Belongs to the binding-protein-dependent transport system permease family.</text>
</comment>
<feature type="domain" description="ABC transmembrane type-1" evidence="9">
    <location>
        <begin position="87"/>
        <end position="299"/>
    </location>
</feature>
<evidence type="ECO:0000256" key="6">
    <source>
        <dbReference type="ARBA" id="ARBA00023136"/>
    </source>
</evidence>
<comment type="caution">
    <text evidence="10">The sequence shown here is derived from an EMBL/GenBank/DDBJ whole genome shotgun (WGS) entry which is preliminary data.</text>
</comment>
<evidence type="ECO:0000256" key="1">
    <source>
        <dbReference type="ARBA" id="ARBA00004651"/>
    </source>
</evidence>
<keyword evidence="6 7" id="KW-0472">Membrane</keyword>
<keyword evidence="2 7" id="KW-0813">Transport</keyword>
<dbReference type="InterPro" id="IPR051393">
    <property type="entry name" value="ABC_transporter_permease"/>
</dbReference>
<feature type="transmembrane region" description="Helical" evidence="7">
    <location>
        <begin position="281"/>
        <end position="300"/>
    </location>
</feature>
<dbReference type="OrthoDB" id="9805974at2"/>
<feature type="transmembrane region" description="Helical" evidence="7">
    <location>
        <begin position="28"/>
        <end position="54"/>
    </location>
</feature>
<feature type="compositionally biased region" description="Low complexity" evidence="8">
    <location>
        <begin position="1"/>
        <end position="18"/>
    </location>
</feature>
<keyword evidence="4 7" id="KW-0812">Transmembrane</keyword>
<dbReference type="Pfam" id="PF00528">
    <property type="entry name" value="BPD_transp_1"/>
    <property type="match status" value="1"/>
</dbReference>
<dbReference type="PANTHER" id="PTHR30193:SF37">
    <property type="entry name" value="INNER MEMBRANE ABC TRANSPORTER PERMEASE PROTEIN YCJO"/>
    <property type="match status" value="1"/>
</dbReference>
<evidence type="ECO:0000256" key="8">
    <source>
        <dbReference type="SAM" id="MobiDB-lite"/>
    </source>
</evidence>
<dbReference type="AlphaFoldDB" id="A0A2P8DT41"/>
<evidence type="ECO:0000313" key="11">
    <source>
        <dbReference type="Proteomes" id="UP000243528"/>
    </source>
</evidence>
<protein>
    <submittedName>
        <fullName evidence="10">Carbohydrate ABC transporter membrane protein 1 (CUT1 family)</fullName>
    </submittedName>
</protein>
<dbReference type="InterPro" id="IPR000515">
    <property type="entry name" value="MetI-like"/>
</dbReference>
<organism evidence="10 11">
    <name type="scientific">Haloactinopolyspora alba</name>
    <dbReference type="NCBI Taxonomy" id="648780"/>
    <lineage>
        <taxon>Bacteria</taxon>
        <taxon>Bacillati</taxon>
        <taxon>Actinomycetota</taxon>
        <taxon>Actinomycetes</taxon>
        <taxon>Jiangellales</taxon>
        <taxon>Jiangellaceae</taxon>
        <taxon>Haloactinopolyspora</taxon>
    </lineage>
</organism>
<evidence type="ECO:0000259" key="9">
    <source>
        <dbReference type="PROSITE" id="PS50928"/>
    </source>
</evidence>
<evidence type="ECO:0000313" key="10">
    <source>
        <dbReference type="EMBL" id="PSL00382.1"/>
    </source>
</evidence>
<keyword evidence="11" id="KW-1185">Reference proteome</keyword>
<dbReference type="SUPFAM" id="SSF161098">
    <property type="entry name" value="MetI-like"/>
    <property type="match status" value="1"/>
</dbReference>
<feature type="transmembrane region" description="Helical" evidence="7">
    <location>
        <begin position="124"/>
        <end position="145"/>
    </location>
</feature>
<accession>A0A2P8DT41</accession>
<dbReference type="CDD" id="cd06261">
    <property type="entry name" value="TM_PBP2"/>
    <property type="match status" value="1"/>
</dbReference>
<sequence>MTPHTTTTATPSAPASNPARRRRLKQKLVPYLFITPNLILFTLFMFVPIVGSFYMSLNDWTLMGESTFVGLSNFVGLFTDGVFWQAFANTGYYVAGTVPTTMALGLVVAIGLNRQMPGRTFLRAVYFVPVCISLVAVGLISLWIFNDSYGVLNNLLRTVEIPTVPWLSSSSWAMPSLIIVTIWIRLGFNMVIYLAALQSIPTELIQAAKVDGATGWQRFRYVTWPLLAPTSFLLVILNVIFSLHVFDLILVMTNGGPGFSTTVLVQYIYREAFQTGEMGSASAVGVVLYLLLMAFTLTYWRLSRQSNNAA</sequence>
<dbReference type="EMBL" id="PYGE01000016">
    <property type="protein sequence ID" value="PSL00382.1"/>
    <property type="molecule type" value="Genomic_DNA"/>
</dbReference>
<evidence type="ECO:0000256" key="3">
    <source>
        <dbReference type="ARBA" id="ARBA00022475"/>
    </source>
</evidence>
<keyword evidence="3" id="KW-1003">Cell membrane</keyword>
<feature type="region of interest" description="Disordered" evidence="8">
    <location>
        <begin position="1"/>
        <end position="20"/>
    </location>
</feature>
<dbReference type="GO" id="GO:0055085">
    <property type="term" value="P:transmembrane transport"/>
    <property type="evidence" value="ECO:0007669"/>
    <property type="project" value="InterPro"/>
</dbReference>
<keyword evidence="5 7" id="KW-1133">Transmembrane helix</keyword>
<dbReference type="PROSITE" id="PS50928">
    <property type="entry name" value="ABC_TM1"/>
    <property type="match status" value="1"/>
</dbReference>